<reference evidence="3 5" key="2">
    <citation type="submission" date="2018-08" db="EMBL/GenBank/DDBJ databases">
        <title>A genome reference for cultivated species of the human gut microbiota.</title>
        <authorList>
            <person name="Zou Y."/>
            <person name="Xue W."/>
            <person name="Luo G."/>
        </authorList>
    </citation>
    <scope>NUCLEOTIDE SEQUENCE [LARGE SCALE GENOMIC DNA]</scope>
    <source>
        <strain evidence="3 5">AM37-13AC</strain>
    </source>
</reference>
<evidence type="ECO:0000313" key="3">
    <source>
        <dbReference type="EMBL" id="RGC18236.1"/>
    </source>
</evidence>
<evidence type="ECO:0000313" key="2">
    <source>
        <dbReference type="EMBL" id="PDX89428.1"/>
    </source>
</evidence>
<feature type="chain" id="PRO_5038298483" evidence="1">
    <location>
        <begin position="29"/>
        <end position="259"/>
    </location>
</feature>
<name>A0A2A7BDN2_9FIRM</name>
<dbReference type="AlphaFoldDB" id="A0A2A7BDN2"/>
<organism evidence="2 4">
    <name type="scientific">Faecalibacterium prausnitzii</name>
    <dbReference type="NCBI Taxonomy" id="853"/>
    <lineage>
        <taxon>Bacteria</taxon>
        <taxon>Bacillati</taxon>
        <taxon>Bacillota</taxon>
        <taxon>Clostridia</taxon>
        <taxon>Eubacteriales</taxon>
        <taxon>Oscillospiraceae</taxon>
        <taxon>Faecalibacterium</taxon>
    </lineage>
</organism>
<dbReference type="Proteomes" id="UP000260733">
    <property type="component" value="Unassembled WGS sequence"/>
</dbReference>
<evidence type="ECO:0000313" key="4">
    <source>
        <dbReference type="Proteomes" id="UP000220438"/>
    </source>
</evidence>
<evidence type="ECO:0000256" key="1">
    <source>
        <dbReference type="SAM" id="SignalP"/>
    </source>
</evidence>
<sequence>MKKKTLQFFAAFLSLVMLSTSSSLSTLALGKDSITESQISNQYQAELHQMGFTDSDILQLTAINNQLAKAKNSREVSRLMEQYHSIVDETLYASAAGSIYSKKGGTLTLNYTGSLSPVSNVIYTKVVYMPSEQVEFYQRAMNSPGFIDWATGEFIGVITAKGAEKIAAYLGIEASSTIWLIGLPISATFYILQNLEQWDLNDAIDRSTTGKVKLEFFYLTSSSAPYYQEYENFEPWNSDFVDIPADYTYSYASGEYNYD</sequence>
<keyword evidence="1" id="KW-0732">Signal</keyword>
<dbReference type="EMBL" id="NOUW01000020">
    <property type="protein sequence ID" value="PDX89428.1"/>
    <property type="molecule type" value="Genomic_DNA"/>
</dbReference>
<dbReference type="EMBL" id="QVFB01000013">
    <property type="protein sequence ID" value="RGC18236.1"/>
    <property type="molecule type" value="Genomic_DNA"/>
</dbReference>
<protein>
    <submittedName>
        <fullName evidence="2">Uncharacterized protein</fullName>
    </submittedName>
</protein>
<dbReference type="RefSeq" id="WP_097770899.1">
    <property type="nucleotide sequence ID" value="NZ_JAQCXO010000012.1"/>
</dbReference>
<feature type="signal peptide" evidence="1">
    <location>
        <begin position="1"/>
        <end position="28"/>
    </location>
</feature>
<proteinExistence type="predicted"/>
<accession>A0A2A7BDN2</accession>
<evidence type="ECO:0000313" key="5">
    <source>
        <dbReference type="Proteomes" id="UP000260733"/>
    </source>
</evidence>
<comment type="caution">
    <text evidence="2">The sequence shown here is derived from an EMBL/GenBank/DDBJ whole genome shotgun (WGS) entry which is preliminary data.</text>
</comment>
<reference evidence="2 4" key="1">
    <citation type="journal article" date="2017" name="Front. Microbiol.">
        <title>New Insights into the Diversity of the Genus Faecalibacterium.</title>
        <authorList>
            <person name="Benevides L."/>
            <person name="Burman S."/>
            <person name="Martin R."/>
            <person name="Robert V."/>
            <person name="Thomas M."/>
            <person name="Miquel S."/>
            <person name="Chain F."/>
            <person name="Sokol H."/>
            <person name="Bermudez-Humaran L.G."/>
            <person name="Morrison M."/>
            <person name="Langella P."/>
            <person name="Azevedo V.A."/>
            <person name="Chatel J.M."/>
            <person name="Soares S."/>
        </authorList>
    </citation>
    <scope>NUCLEOTIDE SEQUENCE [LARGE SCALE GENOMIC DNA]</scope>
    <source>
        <strain evidence="2 4">AHMP21</strain>
    </source>
</reference>
<gene>
    <name evidence="2" type="ORF">CHR61_07480</name>
    <name evidence="3" type="ORF">DW855_09315</name>
</gene>
<dbReference type="Proteomes" id="UP000220438">
    <property type="component" value="Unassembled WGS sequence"/>
</dbReference>